<dbReference type="Proteomes" id="UP000007110">
    <property type="component" value="Unassembled WGS sequence"/>
</dbReference>
<dbReference type="GeneID" id="593919"/>
<dbReference type="InterPro" id="IPR045853">
    <property type="entry name" value="Pep_chain_release_fac_I_sf"/>
</dbReference>
<dbReference type="RefSeq" id="XP_011662477.1">
    <property type="nucleotide sequence ID" value="XM_011664175.2"/>
</dbReference>
<dbReference type="Gene3D" id="3.30.160.20">
    <property type="match status" value="1"/>
</dbReference>
<accession>A0A7M7HFK3</accession>
<comment type="subcellular location">
    <subcellularLocation>
        <location evidence="1">Mitochondrion</location>
    </subcellularLocation>
</comment>
<feature type="region of interest" description="Disordered" evidence="5">
    <location>
        <begin position="217"/>
        <end position="270"/>
    </location>
</feature>
<dbReference type="GO" id="GO:0003747">
    <property type="term" value="F:translation release factor activity"/>
    <property type="evidence" value="ECO:0007669"/>
    <property type="project" value="InterPro"/>
</dbReference>
<dbReference type="GO" id="GO:0005739">
    <property type="term" value="C:mitochondrion"/>
    <property type="evidence" value="ECO:0000318"/>
    <property type="project" value="GO_Central"/>
</dbReference>
<name>A0A7M7HFK3_STRPU</name>
<evidence type="ECO:0000256" key="3">
    <source>
        <dbReference type="ARBA" id="ARBA00022946"/>
    </source>
</evidence>
<dbReference type="InterPro" id="IPR052405">
    <property type="entry name" value="Mito_Transl_Release_Factor"/>
</dbReference>
<evidence type="ECO:0000256" key="5">
    <source>
        <dbReference type="SAM" id="MobiDB-lite"/>
    </source>
</evidence>
<dbReference type="PANTHER" id="PTHR46203:SF1">
    <property type="entry name" value="MITOCHONDRIAL TRANSLATION RELEASE FACTOR IN RESCUE"/>
    <property type="match status" value="1"/>
</dbReference>
<dbReference type="OrthoDB" id="277888at2759"/>
<sequence>MSPKCKSLSFCLSGGITNSGRPKYDLRNTSCVFRPTISQTYGNPLLTSFRVYVFDKYGKTFRSFLNKERVSNYSAFQVRNFHQLLSLSWQPCAGISRTGAYPYMTTWSGHLPLERVSSGPAAVRCKSTTTTRDKLRARIRSKLPDLKEEELEEQFVRGSGPGGQATNKTSNCVVLKHIPTGLVVKCHQTRSQSENQKIARLLMKERLDQHLHADQSAISQYQQTMNKKREEKKRKTRLKLEKLKALRSSVDDEEEESSGNGNQDVTDKDM</sequence>
<evidence type="ECO:0000256" key="4">
    <source>
        <dbReference type="ARBA" id="ARBA00023128"/>
    </source>
</evidence>
<dbReference type="KEGG" id="spu:593919"/>
<keyword evidence="8" id="KW-1185">Reference proteome</keyword>
<evidence type="ECO:0000313" key="7">
    <source>
        <dbReference type="EnsemblMetazoa" id="XP_011662477"/>
    </source>
</evidence>
<dbReference type="InParanoid" id="A0A7M7HFK3"/>
<dbReference type="EnsemblMetazoa" id="XM_011664175">
    <property type="protein sequence ID" value="XP_011662477"/>
    <property type="gene ID" value="LOC593919"/>
</dbReference>
<feature type="domain" description="Prokaryotic-type class I peptide chain release factors" evidence="6">
    <location>
        <begin position="145"/>
        <end position="238"/>
    </location>
</feature>
<evidence type="ECO:0000313" key="8">
    <source>
        <dbReference type="Proteomes" id="UP000007110"/>
    </source>
</evidence>
<dbReference type="FunFam" id="3.30.160.20:FF:000192">
    <property type="entry name" value="Uncharacterized protein"/>
    <property type="match status" value="1"/>
</dbReference>
<keyword evidence="4" id="KW-0496">Mitochondrion</keyword>
<dbReference type="PANTHER" id="PTHR46203">
    <property type="entry name" value="PROBABLE PEPTIDE CHAIN RELEASE FACTOR C12ORF65"/>
    <property type="match status" value="1"/>
</dbReference>
<comment type="similarity">
    <text evidence="2">Belongs to the prokaryotic/mitochondrial release factor family.</text>
</comment>
<evidence type="ECO:0000259" key="6">
    <source>
        <dbReference type="Pfam" id="PF00472"/>
    </source>
</evidence>
<proteinExistence type="inferred from homology"/>
<reference evidence="7" key="2">
    <citation type="submission" date="2021-01" db="UniProtKB">
        <authorList>
            <consortium name="EnsemblMetazoa"/>
        </authorList>
    </citation>
    <scope>IDENTIFICATION</scope>
</reference>
<evidence type="ECO:0000256" key="1">
    <source>
        <dbReference type="ARBA" id="ARBA00004173"/>
    </source>
</evidence>
<dbReference type="SUPFAM" id="SSF75620">
    <property type="entry name" value="Release factor"/>
    <property type="match status" value="1"/>
</dbReference>
<protein>
    <recommendedName>
        <fullName evidence="6">Prokaryotic-type class I peptide chain release factors domain-containing protein</fullName>
    </recommendedName>
</protein>
<evidence type="ECO:0000256" key="2">
    <source>
        <dbReference type="ARBA" id="ARBA00010835"/>
    </source>
</evidence>
<dbReference type="InterPro" id="IPR000352">
    <property type="entry name" value="Pep_chain_release_fac_I"/>
</dbReference>
<keyword evidence="3" id="KW-0809">Transit peptide</keyword>
<organism evidence="7 8">
    <name type="scientific">Strongylocentrotus purpuratus</name>
    <name type="common">Purple sea urchin</name>
    <dbReference type="NCBI Taxonomy" id="7668"/>
    <lineage>
        <taxon>Eukaryota</taxon>
        <taxon>Metazoa</taxon>
        <taxon>Echinodermata</taxon>
        <taxon>Eleutherozoa</taxon>
        <taxon>Echinozoa</taxon>
        <taxon>Echinoidea</taxon>
        <taxon>Euechinoidea</taxon>
        <taxon>Echinacea</taxon>
        <taxon>Camarodonta</taxon>
        <taxon>Echinidea</taxon>
        <taxon>Strongylocentrotidae</taxon>
        <taxon>Strongylocentrotus</taxon>
    </lineage>
</organism>
<dbReference type="Pfam" id="PF00472">
    <property type="entry name" value="RF-1"/>
    <property type="match status" value="1"/>
</dbReference>
<reference evidence="8" key="1">
    <citation type="submission" date="2015-02" db="EMBL/GenBank/DDBJ databases">
        <title>Genome sequencing for Strongylocentrotus purpuratus.</title>
        <authorList>
            <person name="Murali S."/>
            <person name="Liu Y."/>
            <person name="Vee V."/>
            <person name="English A."/>
            <person name="Wang M."/>
            <person name="Skinner E."/>
            <person name="Han Y."/>
            <person name="Muzny D.M."/>
            <person name="Worley K.C."/>
            <person name="Gibbs R.A."/>
        </authorList>
    </citation>
    <scope>NUCLEOTIDE SEQUENCE</scope>
</reference>
<dbReference type="AlphaFoldDB" id="A0A7M7HFK3"/>
<dbReference type="OMA" id="RNTSCVF"/>